<evidence type="ECO:0000256" key="2">
    <source>
        <dbReference type="ARBA" id="ARBA00007336"/>
    </source>
</evidence>
<keyword evidence="5" id="KW-0539">Nucleus</keyword>
<feature type="compositionally biased region" description="Basic and acidic residues" evidence="6">
    <location>
        <begin position="248"/>
        <end position="264"/>
    </location>
</feature>
<evidence type="ECO:0000256" key="1">
    <source>
        <dbReference type="ARBA" id="ARBA00004604"/>
    </source>
</evidence>
<evidence type="ECO:0008006" key="9">
    <source>
        <dbReference type="Google" id="ProtNLM"/>
    </source>
</evidence>
<dbReference type="PANTHER" id="PTHR13028">
    <property type="entry name" value="RRNA PROCESSING PROTEIN EBNA1-BINDING PROTEIN-RELATED"/>
    <property type="match status" value="1"/>
</dbReference>
<evidence type="ECO:0000313" key="8">
    <source>
        <dbReference type="Proteomes" id="UP001227230"/>
    </source>
</evidence>
<keyword evidence="3" id="KW-0690">Ribosome biogenesis</keyword>
<evidence type="ECO:0000256" key="4">
    <source>
        <dbReference type="ARBA" id="ARBA00023054"/>
    </source>
</evidence>
<dbReference type="Proteomes" id="UP001227230">
    <property type="component" value="Chromosome 16"/>
</dbReference>
<name>A0ABY9DIV9_VITVI</name>
<accession>A0ABY9DIV9</accession>
<gene>
    <name evidence="7" type="ORF">VitviT2T_024849</name>
</gene>
<organism evidence="7 8">
    <name type="scientific">Vitis vinifera</name>
    <name type="common">Grape</name>
    <dbReference type="NCBI Taxonomy" id="29760"/>
    <lineage>
        <taxon>Eukaryota</taxon>
        <taxon>Viridiplantae</taxon>
        <taxon>Streptophyta</taxon>
        <taxon>Embryophyta</taxon>
        <taxon>Tracheophyta</taxon>
        <taxon>Spermatophyta</taxon>
        <taxon>Magnoliopsida</taxon>
        <taxon>eudicotyledons</taxon>
        <taxon>Gunneridae</taxon>
        <taxon>Pentapetalae</taxon>
        <taxon>rosids</taxon>
        <taxon>Vitales</taxon>
        <taxon>Vitaceae</taxon>
        <taxon>Viteae</taxon>
        <taxon>Vitis</taxon>
    </lineage>
</organism>
<evidence type="ECO:0000256" key="3">
    <source>
        <dbReference type="ARBA" id="ARBA00022517"/>
    </source>
</evidence>
<evidence type="ECO:0000313" key="7">
    <source>
        <dbReference type="EMBL" id="WKA06977.1"/>
    </source>
</evidence>
<comment type="subcellular location">
    <subcellularLocation>
        <location evidence="1">Nucleus</location>
        <location evidence="1">Nucleolus</location>
    </subcellularLocation>
</comment>
<reference evidence="7 8" key="1">
    <citation type="journal article" date="2023" name="Hortic Res">
        <title>The complete reference genome for grapevine (Vitis vinifera L.) genetics and breeding.</title>
        <authorList>
            <person name="Shi X."/>
            <person name="Cao S."/>
            <person name="Wang X."/>
            <person name="Huang S."/>
            <person name="Wang Y."/>
            <person name="Liu Z."/>
            <person name="Liu W."/>
            <person name="Leng X."/>
            <person name="Peng Y."/>
            <person name="Wang N."/>
            <person name="Wang Y."/>
            <person name="Ma Z."/>
            <person name="Xu X."/>
            <person name="Zhang F."/>
            <person name="Xue H."/>
            <person name="Zhong H."/>
            <person name="Wang Y."/>
            <person name="Zhang K."/>
            <person name="Velt A."/>
            <person name="Avia K."/>
            <person name="Holtgrawe D."/>
            <person name="Grimplet J."/>
            <person name="Matus J.T."/>
            <person name="Ware D."/>
            <person name="Wu X."/>
            <person name="Wang H."/>
            <person name="Liu C."/>
            <person name="Fang Y."/>
            <person name="Rustenholz C."/>
            <person name="Cheng Z."/>
            <person name="Xiao H."/>
            <person name="Zhou Y."/>
        </authorList>
    </citation>
    <scope>NUCLEOTIDE SEQUENCE [LARGE SCALE GENOMIC DNA]</scope>
    <source>
        <strain evidence="8">cv. Pinot noir / PN40024</strain>
        <tissue evidence="7">Leaf</tissue>
    </source>
</reference>
<keyword evidence="4" id="KW-0175">Coiled coil</keyword>
<dbReference type="Pfam" id="PF05890">
    <property type="entry name" value="Ebp2"/>
    <property type="match status" value="1"/>
</dbReference>
<feature type="region of interest" description="Disordered" evidence="6">
    <location>
        <begin position="82"/>
        <end position="120"/>
    </location>
</feature>
<feature type="region of interest" description="Disordered" evidence="6">
    <location>
        <begin position="237"/>
        <end position="376"/>
    </location>
</feature>
<comment type="similarity">
    <text evidence="2">Belongs to the EBP2 family.</text>
</comment>
<evidence type="ECO:0000256" key="5">
    <source>
        <dbReference type="ARBA" id="ARBA00023242"/>
    </source>
</evidence>
<dbReference type="PANTHER" id="PTHR13028:SF0">
    <property type="entry name" value="RRNA-PROCESSING PROTEIN EBP2-RELATED"/>
    <property type="match status" value="1"/>
</dbReference>
<sequence length="376" mass="43224">MGFRVWWNMSIVKERQFVCCKCMKHHVNHGAQFCQLSESSQAPFAVAGEDLSRIFHNHLEVPKPLPLRSFRVYQMVVRKEDPTLSDEDMMEDNETGDLYEEESELESESEEDEDVKLAEPSKTSIYNKDGLLDKLGDISWPENVGWIHKLSINIDQEQEVDVNDDSAREGSFSILALKGTRQAFENLQSMGLPFLRPSDYYAEMVKTDSHMEKVKGRLLAQKKQIEEADERRKAREAKRIAKEVQSQKLKERAKQKKEDIESVKRWRKQRQQSGFSKDNNEADEMSLAFEDGKAFERSNKRRPGVAPGDRSGGKARQFGGNGKKGMEKNKKKRDNKNSKFGFGGRKGLKKQNSTETTDDFRGFNKGESTGNKKRKR</sequence>
<keyword evidence="8" id="KW-1185">Reference proteome</keyword>
<protein>
    <recommendedName>
        <fullName evidence="9">rRNA-processing protein EBP2-like</fullName>
    </recommendedName>
</protein>
<dbReference type="InterPro" id="IPR008610">
    <property type="entry name" value="Ebp2"/>
</dbReference>
<feature type="compositionally biased region" description="Acidic residues" evidence="6">
    <location>
        <begin position="83"/>
        <end position="114"/>
    </location>
</feature>
<dbReference type="EMBL" id="CP126663">
    <property type="protein sequence ID" value="WKA06977.1"/>
    <property type="molecule type" value="Genomic_DNA"/>
</dbReference>
<proteinExistence type="inferred from homology"/>
<evidence type="ECO:0000256" key="6">
    <source>
        <dbReference type="SAM" id="MobiDB-lite"/>
    </source>
</evidence>